<keyword evidence="9" id="KW-0662">Pyridine nucleotide biosynthesis</keyword>
<comment type="pathway">
    <text evidence="3">Cofactor biosynthesis; NAD(+) biosynthesis; NAD(+) from nicotinamide D-ribonucleotide: step 1/1.</text>
</comment>
<evidence type="ECO:0000259" key="23">
    <source>
        <dbReference type="Pfam" id="PF01467"/>
    </source>
</evidence>
<evidence type="ECO:0000256" key="10">
    <source>
        <dbReference type="ARBA" id="ARBA00022679"/>
    </source>
</evidence>
<dbReference type="GO" id="GO:0005759">
    <property type="term" value="C:mitochondrial matrix"/>
    <property type="evidence" value="ECO:0007669"/>
    <property type="project" value="UniProtKB-ARBA"/>
</dbReference>
<accession>A0A4V4IUY2</accession>
<comment type="subunit">
    <text evidence="6">Homotetramer.</text>
</comment>
<dbReference type="InterPro" id="IPR014729">
    <property type="entry name" value="Rossmann-like_a/b/a_fold"/>
</dbReference>
<dbReference type="Pfam" id="PF01467">
    <property type="entry name" value="CTP_transf_like"/>
    <property type="match status" value="1"/>
</dbReference>
<dbReference type="EC" id="2.7.7.1" evidence="8"/>
<evidence type="ECO:0000256" key="21">
    <source>
        <dbReference type="ARBA" id="ARBA00093425"/>
    </source>
</evidence>
<dbReference type="GO" id="GO:0004515">
    <property type="term" value="F:nicotinate-nucleotide adenylyltransferase activity"/>
    <property type="evidence" value="ECO:0007669"/>
    <property type="project" value="UniProtKB-EC"/>
</dbReference>
<dbReference type="SUPFAM" id="SSF52374">
    <property type="entry name" value="Nucleotidylyl transferase"/>
    <property type="match status" value="1"/>
</dbReference>
<comment type="function">
    <text evidence="21">Catalyzes the formation of NAD(+) from nicotinamide mononucleotide (NMN) and ATP. Can also use the deamidated form; nicotinic acid mononucleotide (NaMN) as substrate with the same efficiency. Can use triazofurin monophosphate (TrMP) as substrate. Can also use GTP and ITP as nucleotide donors. Also catalyzes the reverse reaction, i.e. the pyrophosphorolytic cleavage of NAD(+). For the pyrophosphorolytic activity, can use NAD(+), NADH, NaAD, nicotinic acid adenine dinucleotide phosphate (NHD), nicotinamide guanine dinucleotide (NGD) as substrates. Fails to cleave phosphorylated dinucleotides NADP(+), NADPH and NaADP(+). Protects against axonal degeneration following injury. May be involved in the maintenance of axonal integrity. Also functions as a stress-response chaperone protein that prevents toxic aggregation of proteins; this function may be independent of its NAD(+) synthesis activity.</text>
</comment>
<evidence type="ECO:0000256" key="7">
    <source>
        <dbReference type="ARBA" id="ARBA00012389"/>
    </source>
</evidence>
<gene>
    <name evidence="25" type="ORF">D6D15_06817</name>
    <name evidence="24" type="ORF">D6D21_05785</name>
</gene>
<evidence type="ECO:0000313" key="26">
    <source>
        <dbReference type="Proteomes" id="UP000304928"/>
    </source>
</evidence>
<dbReference type="Proteomes" id="UP000304928">
    <property type="component" value="Unassembled WGS sequence"/>
</dbReference>
<evidence type="ECO:0000313" key="27">
    <source>
        <dbReference type="Proteomes" id="UP000309076"/>
    </source>
</evidence>
<comment type="caution">
    <text evidence="25">The sequence shown here is derived from an EMBL/GenBank/DDBJ whole genome shotgun (WGS) entry which is preliminary data.</text>
</comment>
<comment type="similarity">
    <text evidence="5">Belongs to the eukaryotic NMN adenylyltransferase family.</text>
</comment>
<organism evidence="25 26">
    <name type="scientific">Aureobasidium pullulans</name>
    <name type="common">Black yeast</name>
    <name type="synonym">Pullularia pullulans</name>
    <dbReference type="NCBI Taxonomy" id="5580"/>
    <lineage>
        <taxon>Eukaryota</taxon>
        <taxon>Fungi</taxon>
        <taxon>Dikarya</taxon>
        <taxon>Ascomycota</taxon>
        <taxon>Pezizomycotina</taxon>
        <taxon>Dothideomycetes</taxon>
        <taxon>Dothideomycetidae</taxon>
        <taxon>Dothideales</taxon>
        <taxon>Saccotheciaceae</taxon>
        <taxon>Aureobasidium</taxon>
    </lineage>
</organism>
<keyword evidence="12" id="KW-0547">Nucleotide-binding</keyword>
<evidence type="ECO:0000256" key="6">
    <source>
        <dbReference type="ARBA" id="ARBA00011881"/>
    </source>
</evidence>
<dbReference type="PANTHER" id="PTHR12039:SF0">
    <property type="entry name" value="NICOTINAMIDE-NUCLEOTIDE ADENYLYLTRANSFERASE"/>
    <property type="match status" value="1"/>
</dbReference>
<feature type="region of interest" description="Disordered" evidence="22">
    <location>
        <begin position="450"/>
        <end position="476"/>
    </location>
</feature>
<evidence type="ECO:0000256" key="1">
    <source>
        <dbReference type="ARBA" id="ARBA00001946"/>
    </source>
</evidence>
<evidence type="ECO:0000256" key="3">
    <source>
        <dbReference type="ARBA" id="ARBA00004658"/>
    </source>
</evidence>
<reference evidence="26 27" key="1">
    <citation type="submission" date="2018-10" db="EMBL/GenBank/DDBJ databases">
        <title>Fifty Aureobasidium pullulans genomes reveal a recombining polyextremotolerant generalist.</title>
        <authorList>
            <person name="Gostincar C."/>
            <person name="Turk M."/>
            <person name="Zajc J."/>
            <person name="Gunde-Cimerman N."/>
        </authorList>
    </citation>
    <scope>NUCLEOTIDE SEQUENCE [LARGE SCALE GENOMIC DNA]</scope>
    <source>
        <strain evidence="25 26">EXF-10507</strain>
        <strain evidence="24 27">EXF-10796</strain>
    </source>
</reference>
<evidence type="ECO:0000256" key="16">
    <source>
        <dbReference type="ARBA" id="ARBA00048721"/>
    </source>
</evidence>
<dbReference type="NCBIfam" id="TIGR00482">
    <property type="entry name" value="nicotinate (nicotinamide) nucleotide adenylyltransferase"/>
    <property type="match status" value="1"/>
</dbReference>
<dbReference type="EMBL" id="QZAR01000130">
    <property type="protein sequence ID" value="THW87237.1"/>
    <property type="molecule type" value="Genomic_DNA"/>
</dbReference>
<dbReference type="InterPro" id="IPR004821">
    <property type="entry name" value="Cyt_trans-like"/>
</dbReference>
<dbReference type="EMBL" id="QZAM01000108">
    <property type="protein sequence ID" value="THW42571.1"/>
    <property type="molecule type" value="Genomic_DNA"/>
</dbReference>
<evidence type="ECO:0000256" key="11">
    <source>
        <dbReference type="ARBA" id="ARBA00022695"/>
    </source>
</evidence>
<comment type="subcellular location">
    <subcellularLocation>
        <location evidence="2">Mitochondrion</location>
    </subcellularLocation>
</comment>
<dbReference type="UniPathway" id="UPA00253">
    <property type="reaction ID" value="UER00332"/>
</dbReference>
<proteinExistence type="inferred from homology"/>
<evidence type="ECO:0000256" key="19">
    <source>
        <dbReference type="ARBA" id="ARBA00075132"/>
    </source>
</evidence>
<evidence type="ECO:0000256" key="17">
    <source>
        <dbReference type="ARBA" id="ARBA00049001"/>
    </source>
</evidence>
<dbReference type="AlphaFoldDB" id="A0A4V4IUY2"/>
<evidence type="ECO:0000256" key="12">
    <source>
        <dbReference type="ARBA" id="ARBA00022741"/>
    </source>
</evidence>
<dbReference type="GO" id="GO:0000309">
    <property type="term" value="F:nicotinamide-nucleotide adenylyltransferase activity"/>
    <property type="evidence" value="ECO:0007669"/>
    <property type="project" value="UniProtKB-EC"/>
</dbReference>
<evidence type="ECO:0000256" key="14">
    <source>
        <dbReference type="ARBA" id="ARBA00023027"/>
    </source>
</evidence>
<comment type="catalytic activity">
    <reaction evidence="16">
        <text>nicotinate beta-D-ribonucleotide + ATP + H(+) = deamido-NAD(+) + diphosphate</text>
        <dbReference type="Rhea" id="RHEA:22860"/>
        <dbReference type="ChEBI" id="CHEBI:15378"/>
        <dbReference type="ChEBI" id="CHEBI:30616"/>
        <dbReference type="ChEBI" id="CHEBI:33019"/>
        <dbReference type="ChEBI" id="CHEBI:57502"/>
        <dbReference type="ChEBI" id="CHEBI:58437"/>
        <dbReference type="EC" id="2.7.7.18"/>
    </reaction>
</comment>
<feature type="non-terminal residue" evidence="25">
    <location>
        <position position="1"/>
    </location>
</feature>
<evidence type="ECO:0000313" key="25">
    <source>
        <dbReference type="EMBL" id="THW87237.1"/>
    </source>
</evidence>
<evidence type="ECO:0000256" key="20">
    <source>
        <dbReference type="ARBA" id="ARBA00079369"/>
    </source>
</evidence>
<dbReference type="EC" id="2.7.7.18" evidence="7"/>
<evidence type="ECO:0000256" key="15">
    <source>
        <dbReference type="ARBA" id="ARBA00023128"/>
    </source>
</evidence>
<evidence type="ECO:0000256" key="22">
    <source>
        <dbReference type="SAM" id="MobiDB-lite"/>
    </source>
</evidence>
<keyword evidence="15" id="KW-0496">Mitochondrion</keyword>
<evidence type="ECO:0000256" key="8">
    <source>
        <dbReference type="ARBA" id="ARBA00012390"/>
    </source>
</evidence>
<evidence type="ECO:0000256" key="5">
    <source>
        <dbReference type="ARBA" id="ARBA00007064"/>
    </source>
</evidence>
<dbReference type="PANTHER" id="PTHR12039">
    <property type="entry name" value="NICOTINAMIDE MONONUCLEOTIDE ADENYLYLTRANSFERASE"/>
    <property type="match status" value="1"/>
</dbReference>
<evidence type="ECO:0000313" key="24">
    <source>
        <dbReference type="EMBL" id="THW42571.1"/>
    </source>
</evidence>
<evidence type="ECO:0000256" key="2">
    <source>
        <dbReference type="ARBA" id="ARBA00004173"/>
    </source>
</evidence>
<keyword evidence="14" id="KW-0520">NAD</keyword>
<evidence type="ECO:0000256" key="4">
    <source>
        <dbReference type="ARBA" id="ARBA00005019"/>
    </source>
</evidence>
<dbReference type="FunFam" id="3.40.50.620:FF:000221">
    <property type="entry name" value="Nicotinamide/nicotinic acid mononucleotide adenylyltransferase 3"/>
    <property type="match status" value="1"/>
</dbReference>
<evidence type="ECO:0000256" key="13">
    <source>
        <dbReference type="ARBA" id="ARBA00022840"/>
    </source>
</evidence>
<evidence type="ECO:0000256" key="18">
    <source>
        <dbReference type="ARBA" id="ARBA00074013"/>
    </source>
</evidence>
<dbReference type="CDD" id="cd09286">
    <property type="entry name" value="NMNAT_Eukarya"/>
    <property type="match status" value="1"/>
</dbReference>
<keyword evidence="10 25" id="KW-0808">Transferase</keyword>
<protein>
    <recommendedName>
        <fullName evidence="18">Nicotinamide/nicotinic acid mononucleotide adenylyltransferase 3</fullName>
        <ecNumber evidence="8">2.7.7.1</ecNumber>
        <ecNumber evidence="7">2.7.7.18</ecNumber>
    </recommendedName>
    <alternativeName>
        <fullName evidence="19">Nicotinamide-nucleotide adenylyltransferase 3</fullName>
    </alternativeName>
    <alternativeName>
        <fullName evidence="20">Nicotinate-nucleotide adenylyltransferase 3</fullName>
    </alternativeName>
</protein>
<sequence>VLLNHFTSAWSIQPIEKHPTTYYSHRPEFINKSIAISRLGSRPKPELTCDFTVTLLRTSDTDFSAKDTDGVQPLIPSLDRIHSPRSSVISHRRHDQSLPFIFCFSTFAHSQSHTTASFRQTTLVRFNSHSPTTPSPRCLPGAKPRLSQRPLFGSHFNSPNRTCQLVRPLQTASLGPPVHFRSLRVFQERRPYHTLSNLVAMSAAPTGTLNMNEYTFPTERLQSQLRDPSRTPLVLVACGSFSPITFLHLRMFEMAADYARFNTNFEVVGAYISAVGDAYKKSGLVKAEHRINMCSLAVEQSSWISVDPWEALHEDYLETAKVLDHFEHEINTTRGPFNTPQGPKKAKIALLAGADLIQTMSAPGVWAPKDIDYILSNFGAFIIERAGTDIDEALSTLQQWKDNIHVVQQLVQNDISSTKIRLFRKRDMSIRYLVPEPVVKYIEEQGLYDEDGANSTHEAQNSKKPGESAGAPPQNM</sequence>
<dbReference type="InterPro" id="IPR051182">
    <property type="entry name" value="Euk_NMN_adenylyltrnsfrase"/>
</dbReference>
<comment type="cofactor">
    <cofactor evidence="1">
        <name>Mg(2+)</name>
        <dbReference type="ChEBI" id="CHEBI:18420"/>
    </cofactor>
</comment>
<dbReference type="GO" id="GO:0005524">
    <property type="term" value="F:ATP binding"/>
    <property type="evidence" value="ECO:0007669"/>
    <property type="project" value="UniProtKB-KW"/>
</dbReference>
<evidence type="ECO:0000256" key="9">
    <source>
        <dbReference type="ARBA" id="ARBA00022642"/>
    </source>
</evidence>
<dbReference type="Proteomes" id="UP000309076">
    <property type="component" value="Unassembled WGS sequence"/>
</dbReference>
<comment type="pathway">
    <text evidence="4">Cofactor biosynthesis; NAD(+) biosynthesis; deamido-NAD(+) from nicotinate D-ribonucleotide: step 1/1.</text>
</comment>
<dbReference type="InterPro" id="IPR045094">
    <property type="entry name" value="NMNAT_euk"/>
</dbReference>
<keyword evidence="11" id="KW-0548">Nucleotidyltransferase</keyword>
<comment type="catalytic activity">
    <reaction evidence="17">
        <text>beta-nicotinamide D-ribonucleotide + ATP + H(+) = diphosphate + NAD(+)</text>
        <dbReference type="Rhea" id="RHEA:21360"/>
        <dbReference type="ChEBI" id="CHEBI:14649"/>
        <dbReference type="ChEBI" id="CHEBI:15378"/>
        <dbReference type="ChEBI" id="CHEBI:30616"/>
        <dbReference type="ChEBI" id="CHEBI:33019"/>
        <dbReference type="ChEBI" id="CHEBI:57540"/>
        <dbReference type="EC" id="2.7.7.1"/>
    </reaction>
</comment>
<dbReference type="GO" id="GO:0009435">
    <property type="term" value="P:NAD+ biosynthetic process"/>
    <property type="evidence" value="ECO:0007669"/>
    <property type="project" value="UniProtKB-UniPathway"/>
</dbReference>
<keyword evidence="13" id="KW-0067">ATP-binding</keyword>
<dbReference type="InterPro" id="IPR005248">
    <property type="entry name" value="NadD/NMNAT"/>
</dbReference>
<feature type="domain" description="Cytidyltransferase-like" evidence="23">
    <location>
        <begin position="236"/>
        <end position="421"/>
    </location>
</feature>
<name>A0A4V4IUY2_AURPU</name>
<dbReference type="Gene3D" id="3.40.50.620">
    <property type="entry name" value="HUPs"/>
    <property type="match status" value="1"/>
</dbReference>